<dbReference type="Pfam" id="PF02657">
    <property type="entry name" value="SufE"/>
    <property type="match status" value="1"/>
</dbReference>
<sequence>MKIKYIEKKIIKEFNKFNNWEDKYEYLINYYILNSKYILKNKKKKYLLKKCQSYTWIKIKIKNKKVKIFSNSNSIIIKNLSIILCKIYNNQKIKNILKSKLKFIKKIKFNKYLSPLRFNSILEMIKFIKKKILINMNTPF</sequence>
<dbReference type="PANTHER" id="PTHR43597">
    <property type="entry name" value="SULFUR ACCEPTOR PROTEIN CSDE"/>
    <property type="match status" value="1"/>
</dbReference>
<dbReference type="AlphaFoldDB" id="A0AAU7QRF4"/>
<dbReference type="EMBL" id="CP157894">
    <property type="protein sequence ID" value="XBT18403.1"/>
    <property type="molecule type" value="Genomic_DNA"/>
</dbReference>
<evidence type="ECO:0000313" key="3">
    <source>
        <dbReference type="EMBL" id="XBT18403.1"/>
    </source>
</evidence>
<dbReference type="Gene3D" id="3.90.1010.10">
    <property type="match status" value="1"/>
</dbReference>
<reference evidence="3" key="1">
    <citation type="submission" date="2024-06" db="EMBL/GenBank/DDBJ databases">
        <title>Diversity, functionality, and evolutionary history of bacterial symbionts in false click beetles (Coleoptera, Throscidae).</title>
        <authorList>
            <person name="Wierz J.C."/>
            <person name="Malm H."/>
            <person name="Kaltenpoth M."/>
            <person name="Engl T."/>
        </authorList>
    </citation>
    <scope>NUCLEOTIDE SEQUENCE</scope>
    <source>
        <strain evidence="3">Tduv</strain>
    </source>
</reference>
<protein>
    <submittedName>
        <fullName evidence="3">SufE family protein</fullName>
    </submittedName>
</protein>
<dbReference type="PANTHER" id="PTHR43597:SF5">
    <property type="entry name" value="SUFE-LIKE PROTEIN 2, CHLOROPLASTIC"/>
    <property type="match status" value="1"/>
</dbReference>
<organism evidence="3">
    <name type="scientific">Candidatus Shikimatogenerans sp. Tduv</name>
    <dbReference type="NCBI Taxonomy" id="3158567"/>
    <lineage>
        <taxon>Bacteria</taxon>
        <taxon>Pseudomonadati</taxon>
        <taxon>Bacteroidota</taxon>
        <taxon>Flavobacteriia</taxon>
        <taxon>Flavobacteriales</taxon>
        <taxon>Candidatus Shikimatogenerans</taxon>
    </lineage>
</organism>
<accession>A0AAU7QRF4</accession>
<evidence type="ECO:0000259" key="2">
    <source>
        <dbReference type="Pfam" id="PF02657"/>
    </source>
</evidence>
<comment type="similarity">
    <text evidence="1">Belongs to the SufE family.</text>
</comment>
<proteinExistence type="inferred from homology"/>
<dbReference type="InterPro" id="IPR003808">
    <property type="entry name" value="Fe-S_metab-assoc_dom"/>
</dbReference>
<name>A0AAU7QRF4_9FLAO</name>
<dbReference type="SUPFAM" id="SSF82649">
    <property type="entry name" value="SufE/NifU"/>
    <property type="match status" value="1"/>
</dbReference>
<feature type="domain" description="Fe-S metabolism associated" evidence="2">
    <location>
        <begin position="12"/>
        <end position="130"/>
    </location>
</feature>
<gene>
    <name evidence="3" type="ORF">ABNO50_00150</name>
</gene>
<evidence type="ECO:0000256" key="1">
    <source>
        <dbReference type="ARBA" id="ARBA00010282"/>
    </source>
</evidence>